<dbReference type="PANTHER" id="PTHR36649:SF28">
    <property type="entry name" value="UBIQUITIN-LIKE DOMAIN-CONTAINING PROTEIN"/>
    <property type="match status" value="1"/>
</dbReference>
<dbReference type="Proteomes" id="UP000663874">
    <property type="component" value="Unassembled WGS sequence"/>
</dbReference>
<evidence type="ECO:0000313" key="2">
    <source>
        <dbReference type="Proteomes" id="UP000663874"/>
    </source>
</evidence>
<dbReference type="AlphaFoldDB" id="A0A818V0N0"/>
<gene>
    <name evidence="1" type="ORF">FNK824_LOCUS9251</name>
</gene>
<dbReference type="SUPFAM" id="SSF56399">
    <property type="entry name" value="ADP-ribosylation"/>
    <property type="match status" value="1"/>
</dbReference>
<dbReference type="PANTHER" id="PTHR36649">
    <property type="entry name" value="UBIQUITIN-LIKE DOMAIN-CONTAINING PROTEIN"/>
    <property type="match status" value="1"/>
</dbReference>
<name>A0A818V0N0_9BILA</name>
<sequence>MAVSKERSSVRRKLALIIGNDNYKKPYNKLNYSLKNVKDLNAIESTALSEIRPPVGAFIQYACAANQTVKDVMKTDHNTEPQPDRLLDEPWNEKKEGNLESIKKKHAQYNTVRLHPLLCRPAFDISFFDNKGNKTFPDSPITYQVGPLGRAQTYTSPAGWTRYGLKVLGKYSDGNYWLEPFQDPRNWYRAFHGTKRASEDDFKKSEESYEEKFAPVDAMASIYKTGFRSARVAAYGSGVYCSPDPIFPEVGYVKAVECDTQQGKKMFKCMLQVAVNPDGVNFTSDKSIWVVPNPEDIRPYGILIKDA</sequence>
<comment type="caution">
    <text evidence="1">The sequence shown here is derived from an EMBL/GenBank/DDBJ whole genome shotgun (WGS) entry which is preliminary data.</text>
</comment>
<accession>A0A818V0N0</accession>
<organism evidence="1 2">
    <name type="scientific">Rotaria sordida</name>
    <dbReference type="NCBI Taxonomy" id="392033"/>
    <lineage>
        <taxon>Eukaryota</taxon>
        <taxon>Metazoa</taxon>
        <taxon>Spiralia</taxon>
        <taxon>Gnathifera</taxon>
        <taxon>Rotifera</taxon>
        <taxon>Eurotatoria</taxon>
        <taxon>Bdelloidea</taxon>
        <taxon>Philodinida</taxon>
        <taxon>Philodinidae</taxon>
        <taxon>Rotaria</taxon>
    </lineage>
</organism>
<protein>
    <submittedName>
        <fullName evidence="1">Uncharacterized protein</fullName>
    </submittedName>
</protein>
<evidence type="ECO:0000313" key="1">
    <source>
        <dbReference type="EMBL" id="CAF3702431.1"/>
    </source>
</evidence>
<reference evidence="1" key="1">
    <citation type="submission" date="2021-02" db="EMBL/GenBank/DDBJ databases">
        <authorList>
            <person name="Nowell W R."/>
        </authorList>
    </citation>
    <scope>NUCLEOTIDE SEQUENCE</scope>
</reference>
<dbReference type="EMBL" id="CAJOBE010000961">
    <property type="protein sequence ID" value="CAF3702431.1"/>
    <property type="molecule type" value="Genomic_DNA"/>
</dbReference>
<proteinExistence type="predicted"/>